<keyword evidence="5" id="KW-1185">Reference proteome</keyword>
<dbReference type="NCBIfam" id="TIGR00075">
    <property type="entry name" value="hypD"/>
    <property type="match status" value="1"/>
</dbReference>
<dbReference type="GO" id="GO:0005506">
    <property type="term" value="F:iron ion binding"/>
    <property type="evidence" value="ECO:0007669"/>
    <property type="project" value="TreeGrafter"/>
</dbReference>
<evidence type="ECO:0000313" key="5">
    <source>
        <dbReference type="Proteomes" id="UP000503840"/>
    </source>
</evidence>
<dbReference type="GO" id="GO:0051539">
    <property type="term" value="F:4 iron, 4 sulfur cluster binding"/>
    <property type="evidence" value="ECO:0007669"/>
    <property type="project" value="TreeGrafter"/>
</dbReference>
<dbReference type="EMBL" id="BLVO01000001">
    <property type="protein sequence ID" value="GFM31645.1"/>
    <property type="molecule type" value="Genomic_DNA"/>
</dbReference>
<dbReference type="InterPro" id="IPR042244">
    <property type="entry name" value="HypD_2_sf"/>
</dbReference>
<dbReference type="Proteomes" id="UP000503840">
    <property type="component" value="Unassembled WGS sequence"/>
</dbReference>
<dbReference type="GO" id="GO:0051604">
    <property type="term" value="P:protein maturation"/>
    <property type="evidence" value="ECO:0007669"/>
    <property type="project" value="TreeGrafter"/>
</dbReference>
<evidence type="ECO:0000313" key="4">
    <source>
        <dbReference type="EMBL" id="GFM31645.1"/>
    </source>
</evidence>
<organism evidence="4 5">
    <name type="scientific">Desulfovibrio subterraneus</name>
    <dbReference type="NCBI Taxonomy" id="2718620"/>
    <lineage>
        <taxon>Bacteria</taxon>
        <taxon>Pseudomonadati</taxon>
        <taxon>Thermodesulfobacteriota</taxon>
        <taxon>Desulfovibrionia</taxon>
        <taxon>Desulfovibrionales</taxon>
        <taxon>Desulfovibrionaceae</taxon>
        <taxon>Desulfovibrio</taxon>
    </lineage>
</organism>
<dbReference type="Gene3D" id="6.10.20.100">
    <property type="match status" value="1"/>
</dbReference>
<proteinExistence type="inferred from homology"/>
<dbReference type="RefSeq" id="WP_174403361.1">
    <property type="nucleotide sequence ID" value="NZ_BLVO01000001.1"/>
</dbReference>
<dbReference type="PIRSF" id="PIRSF005622">
    <property type="entry name" value="Hydrgn_mat_hypD"/>
    <property type="match status" value="1"/>
</dbReference>
<comment type="similarity">
    <text evidence="1">Belongs to the HypD family.</text>
</comment>
<dbReference type="GO" id="GO:0070025">
    <property type="term" value="F:carbon monoxide binding"/>
    <property type="evidence" value="ECO:0007669"/>
    <property type="project" value="TreeGrafter"/>
</dbReference>
<dbReference type="AlphaFoldDB" id="A0A7J0BEQ5"/>
<dbReference type="InterPro" id="IPR042243">
    <property type="entry name" value="HypD_1"/>
</dbReference>
<sequence>MNVADSFKDPALCKGLLERLHSEMDQPLRFMEVCGTHTVAIFQSGLRPLLPEGITHLSGPGCPVCVTHESEVAAFLDLAGRDGVILATFGDLMRVPGPKGRNLKLAKAEGARIEIVYSPVDALQLAAKNPNDTVVFLGVGFETTAPTVAGTVLMAKQQGLKNFKVLSFHKLVPPALKVLLDDPECAIDSFLLPGHVSTILGLEPYQFVAQTYKTPGVITGFDPVDILESLLIMVEQRKKQDYRIVNQYKRAVADSGNARAREVMFSVFRTADALWRGVGCIPESGLVFRDEFADFDALQALDVTVTEAPPTPGCKCGEVLKGKMQPADCPLFGKACTPAKPVGPCMVSTEGSCAAYYKYSV</sequence>
<dbReference type="Pfam" id="PF01924">
    <property type="entry name" value="HypD"/>
    <property type="match status" value="1"/>
</dbReference>
<comment type="caution">
    <text evidence="4">The sequence shown here is derived from an EMBL/GenBank/DDBJ whole genome shotgun (WGS) entry which is preliminary data.</text>
</comment>
<dbReference type="InterPro" id="IPR002780">
    <property type="entry name" value="Hyd_form_HypD"/>
</dbReference>
<dbReference type="PANTHER" id="PTHR30149:SF0">
    <property type="entry name" value="HYDROGENASE MATURATION FACTOR HYPD"/>
    <property type="match status" value="1"/>
</dbReference>
<dbReference type="Gene3D" id="3.40.50.11750">
    <property type="entry name" value="HypD, alpha/beta domain 1"/>
    <property type="match status" value="2"/>
</dbReference>
<keyword evidence="3" id="KW-0408">Iron</keyword>
<accession>A0A7J0BEQ5</accession>
<name>A0A7J0BEQ5_9BACT</name>
<keyword evidence="2" id="KW-0479">Metal-binding</keyword>
<protein>
    <submittedName>
        <fullName evidence="4">Hydrogenase expression/formation protein</fullName>
    </submittedName>
</protein>
<evidence type="ECO:0000256" key="1">
    <source>
        <dbReference type="ARBA" id="ARBA00007888"/>
    </source>
</evidence>
<dbReference type="PANTHER" id="PTHR30149">
    <property type="entry name" value="HYDROGENASE PROTEIN ASSEMBLY PROTEIN HYPD"/>
    <property type="match status" value="1"/>
</dbReference>
<evidence type="ECO:0000256" key="2">
    <source>
        <dbReference type="ARBA" id="ARBA00022723"/>
    </source>
</evidence>
<reference evidence="4 5" key="1">
    <citation type="submission" date="2020-05" db="EMBL/GenBank/DDBJ databases">
        <title>Draft genome sequence of Desulfovibrio sp. strain HN2T.</title>
        <authorList>
            <person name="Ueno A."/>
            <person name="Tamazawa S."/>
            <person name="Tamamura S."/>
            <person name="Murakami T."/>
            <person name="Kiyama T."/>
            <person name="Inomata H."/>
            <person name="Amano Y."/>
            <person name="Miyakawa K."/>
            <person name="Tamaki H."/>
            <person name="Naganuma T."/>
            <person name="Kaneko K."/>
        </authorList>
    </citation>
    <scope>NUCLEOTIDE SEQUENCE [LARGE SCALE GENOMIC DNA]</scope>
    <source>
        <strain evidence="4 5">HN2</strain>
    </source>
</reference>
<gene>
    <name evidence="4" type="primary">hypD</name>
    <name evidence="4" type="ORF">DSM101010T_00100</name>
</gene>
<evidence type="ECO:0000256" key="3">
    <source>
        <dbReference type="ARBA" id="ARBA00023004"/>
    </source>
</evidence>